<sequence>MKNISEDTPIGTVLDTFKAHDPTLPTFNYTQYDERRGRPNIAREERIEQEVEVCEARRRPQRREAACRGPRARAENDERTSTRELGARDAEPMATPRRLRCANTGHPQRSLGGGVHRTDCCDGVRAGSAPSTSRSRSRLHPGKTTCKAARGWDVLFC</sequence>
<evidence type="ECO:0000313" key="3">
    <source>
        <dbReference type="Proteomes" id="UP000054047"/>
    </source>
</evidence>
<feature type="compositionally biased region" description="Basic and acidic residues" evidence="1">
    <location>
        <begin position="57"/>
        <end position="91"/>
    </location>
</feature>
<gene>
    <name evidence="2" type="ORF">ANCDUO_13189</name>
</gene>
<dbReference type="AlphaFoldDB" id="A0A0C2CJJ5"/>
<evidence type="ECO:0000313" key="2">
    <source>
        <dbReference type="EMBL" id="KIH56628.1"/>
    </source>
</evidence>
<name>A0A0C2CJJ5_9BILA</name>
<keyword evidence="3" id="KW-1185">Reference proteome</keyword>
<protein>
    <submittedName>
        <fullName evidence="2">Uncharacterized protein</fullName>
    </submittedName>
</protein>
<reference evidence="2 3" key="1">
    <citation type="submission" date="2013-12" db="EMBL/GenBank/DDBJ databases">
        <title>Draft genome of the parsitic nematode Ancylostoma duodenale.</title>
        <authorList>
            <person name="Mitreva M."/>
        </authorList>
    </citation>
    <scope>NUCLEOTIDE SEQUENCE [LARGE SCALE GENOMIC DNA]</scope>
    <source>
        <strain evidence="2 3">Zhejiang</strain>
    </source>
</reference>
<accession>A0A0C2CJJ5</accession>
<evidence type="ECO:0000256" key="1">
    <source>
        <dbReference type="SAM" id="MobiDB-lite"/>
    </source>
</evidence>
<organism evidence="2 3">
    <name type="scientific">Ancylostoma duodenale</name>
    <dbReference type="NCBI Taxonomy" id="51022"/>
    <lineage>
        <taxon>Eukaryota</taxon>
        <taxon>Metazoa</taxon>
        <taxon>Ecdysozoa</taxon>
        <taxon>Nematoda</taxon>
        <taxon>Chromadorea</taxon>
        <taxon>Rhabditida</taxon>
        <taxon>Rhabditina</taxon>
        <taxon>Rhabditomorpha</taxon>
        <taxon>Strongyloidea</taxon>
        <taxon>Ancylostomatidae</taxon>
        <taxon>Ancylostomatinae</taxon>
        <taxon>Ancylostoma</taxon>
    </lineage>
</organism>
<dbReference type="EMBL" id="KN735462">
    <property type="protein sequence ID" value="KIH56628.1"/>
    <property type="molecule type" value="Genomic_DNA"/>
</dbReference>
<dbReference type="Proteomes" id="UP000054047">
    <property type="component" value="Unassembled WGS sequence"/>
</dbReference>
<feature type="region of interest" description="Disordered" evidence="1">
    <location>
        <begin position="57"/>
        <end position="114"/>
    </location>
</feature>
<proteinExistence type="predicted"/>